<evidence type="ECO:0008006" key="3">
    <source>
        <dbReference type="Google" id="ProtNLM"/>
    </source>
</evidence>
<dbReference type="InterPro" id="IPR010775">
    <property type="entry name" value="DUF1365"/>
</dbReference>
<gene>
    <name evidence="1" type="ORF">CEG18_24295</name>
</gene>
<accession>A0A246F864</accession>
<organism evidence="1 2">
    <name type="scientific">Pseudomonas nitroreducens</name>
    <dbReference type="NCBI Taxonomy" id="46680"/>
    <lineage>
        <taxon>Bacteria</taxon>
        <taxon>Pseudomonadati</taxon>
        <taxon>Pseudomonadota</taxon>
        <taxon>Gammaproteobacteria</taxon>
        <taxon>Pseudomonadales</taxon>
        <taxon>Pseudomonadaceae</taxon>
        <taxon>Pseudomonas</taxon>
    </lineage>
</organism>
<dbReference type="Pfam" id="PF07103">
    <property type="entry name" value="DUF1365"/>
    <property type="match status" value="1"/>
</dbReference>
<dbReference type="RefSeq" id="WP_088421078.1">
    <property type="nucleotide sequence ID" value="NZ_NJBA01000009.1"/>
</dbReference>
<dbReference type="PANTHER" id="PTHR33973:SF4">
    <property type="entry name" value="OS07G0153300 PROTEIN"/>
    <property type="match status" value="1"/>
</dbReference>
<dbReference type="Proteomes" id="UP000198145">
    <property type="component" value="Unassembled WGS sequence"/>
</dbReference>
<proteinExistence type="predicted"/>
<protein>
    <recommendedName>
        <fullName evidence="3">DUF1365 domain-containing protein</fullName>
    </recommendedName>
</protein>
<evidence type="ECO:0000313" key="1">
    <source>
        <dbReference type="EMBL" id="OWP48510.1"/>
    </source>
</evidence>
<reference evidence="1 2" key="1">
    <citation type="submission" date="2017-06" db="EMBL/GenBank/DDBJ databases">
        <title>Draft genome of Pseudomonas nitroreducens DF05.</title>
        <authorList>
            <person name="Iyer R."/>
        </authorList>
    </citation>
    <scope>NUCLEOTIDE SEQUENCE [LARGE SCALE GENOMIC DNA]</scope>
    <source>
        <strain evidence="1 2">DF05</strain>
    </source>
</reference>
<dbReference type="STRING" id="46680.GCA_000807755_06718"/>
<dbReference type="AlphaFoldDB" id="A0A246F864"/>
<dbReference type="eggNOG" id="COG3496">
    <property type="taxonomic scope" value="Bacteria"/>
</dbReference>
<sequence>MKSSLCRGWVMHRRLLPRVHAFRYPVGMVLLDLAEQRSLMRLSPLLRPGRFAPLSWRQSDYLPAWTGQGMPLDEAVRGLLREALGEAPTGPILLLTQLRSWGLWFNPVSFYFCHDRDGRLAAILCEVRNTPWRERFHYVLPVTPGAPQEFAVAKAFHVSPFLPREMEYRMRFLIEPTRVHVHMENWRDGEPVFLANLDLRREDLDAGSLRRHLLAFPWMSLRTVAAIYWQALRLLFKRVPLHDHQASEHHLGVGHCAVEEPDHVRTHPERR</sequence>
<comment type="caution">
    <text evidence="1">The sequence shown here is derived from an EMBL/GenBank/DDBJ whole genome shotgun (WGS) entry which is preliminary data.</text>
</comment>
<dbReference type="PANTHER" id="PTHR33973">
    <property type="entry name" value="OS07G0153300 PROTEIN"/>
    <property type="match status" value="1"/>
</dbReference>
<name>A0A246F864_PSENT</name>
<evidence type="ECO:0000313" key="2">
    <source>
        <dbReference type="Proteomes" id="UP000198145"/>
    </source>
</evidence>
<dbReference type="EMBL" id="NJBA01000009">
    <property type="protein sequence ID" value="OWP48510.1"/>
    <property type="molecule type" value="Genomic_DNA"/>
</dbReference>